<keyword evidence="2" id="KW-0732">Signal</keyword>
<gene>
    <name evidence="3" type="ORF">BIW11_11358</name>
</gene>
<evidence type="ECO:0000313" key="3">
    <source>
        <dbReference type="EMBL" id="OQR70857.1"/>
    </source>
</evidence>
<dbReference type="AlphaFoldDB" id="A0A1V9XBF5"/>
<name>A0A1V9XBF5_9ACAR</name>
<dbReference type="InParanoid" id="A0A1V9XBF5"/>
<reference evidence="3 4" key="1">
    <citation type="journal article" date="2017" name="Gigascience">
        <title>Draft genome of the honey bee ectoparasitic mite, Tropilaelaps mercedesae, is shaped by the parasitic life history.</title>
        <authorList>
            <person name="Dong X."/>
            <person name="Armstrong S.D."/>
            <person name="Xia D."/>
            <person name="Makepeace B.L."/>
            <person name="Darby A.C."/>
            <person name="Kadowaki T."/>
        </authorList>
    </citation>
    <scope>NUCLEOTIDE SEQUENCE [LARGE SCALE GENOMIC DNA]</scope>
    <source>
        <strain evidence="3">Wuxi-XJTLU</strain>
    </source>
</reference>
<evidence type="ECO:0000256" key="2">
    <source>
        <dbReference type="SAM" id="SignalP"/>
    </source>
</evidence>
<feature type="chain" id="PRO_5012167226" evidence="2">
    <location>
        <begin position="26"/>
        <end position="178"/>
    </location>
</feature>
<accession>A0A1V9XBF5</accession>
<feature type="compositionally biased region" description="Low complexity" evidence="1">
    <location>
        <begin position="32"/>
        <end position="44"/>
    </location>
</feature>
<proteinExistence type="predicted"/>
<dbReference type="OrthoDB" id="10489615at2759"/>
<comment type="caution">
    <text evidence="3">The sequence shown here is derived from an EMBL/GenBank/DDBJ whole genome shotgun (WGS) entry which is preliminary data.</text>
</comment>
<keyword evidence="4" id="KW-1185">Reference proteome</keyword>
<dbReference type="EMBL" id="MNPL01015947">
    <property type="protein sequence ID" value="OQR70857.1"/>
    <property type="molecule type" value="Genomic_DNA"/>
</dbReference>
<organism evidence="3 4">
    <name type="scientific">Tropilaelaps mercedesae</name>
    <dbReference type="NCBI Taxonomy" id="418985"/>
    <lineage>
        <taxon>Eukaryota</taxon>
        <taxon>Metazoa</taxon>
        <taxon>Ecdysozoa</taxon>
        <taxon>Arthropoda</taxon>
        <taxon>Chelicerata</taxon>
        <taxon>Arachnida</taxon>
        <taxon>Acari</taxon>
        <taxon>Parasitiformes</taxon>
        <taxon>Mesostigmata</taxon>
        <taxon>Gamasina</taxon>
        <taxon>Dermanyssoidea</taxon>
        <taxon>Laelapidae</taxon>
        <taxon>Tropilaelaps</taxon>
    </lineage>
</organism>
<evidence type="ECO:0000313" key="4">
    <source>
        <dbReference type="Proteomes" id="UP000192247"/>
    </source>
</evidence>
<protein>
    <submittedName>
        <fullName evidence="3">Uncharacterized protein</fullName>
    </submittedName>
</protein>
<sequence>MRAIQKSLRVTLCCAMLCAWSTTHGCALAPPDGDGASSSDTGSGEAEPDTGSPSLQTAAMEEGSSASAEVTNDKEKDIEALAISESRKDWVLAIEKARKALKESSDDYKSTANADMRVTDLKEEQDDETKLKKYQIALRVNEKLCAVTVKQELDDKYTVQERDGGGKVECSVTSSEEE</sequence>
<evidence type="ECO:0000256" key="1">
    <source>
        <dbReference type="SAM" id="MobiDB-lite"/>
    </source>
</evidence>
<feature type="signal peptide" evidence="2">
    <location>
        <begin position="1"/>
        <end position="25"/>
    </location>
</feature>
<feature type="compositionally biased region" description="Low complexity" evidence="1">
    <location>
        <begin position="58"/>
        <end position="69"/>
    </location>
</feature>
<feature type="region of interest" description="Disordered" evidence="1">
    <location>
        <begin position="31"/>
        <end position="77"/>
    </location>
</feature>
<dbReference type="Proteomes" id="UP000192247">
    <property type="component" value="Unassembled WGS sequence"/>
</dbReference>